<evidence type="ECO:0000256" key="1">
    <source>
        <dbReference type="SAM" id="MobiDB-lite"/>
    </source>
</evidence>
<keyword evidence="4" id="KW-1185">Reference proteome</keyword>
<proteinExistence type="predicted"/>
<organism evidence="3 4">
    <name type="scientific">Kockovaella imperatae</name>
    <dbReference type="NCBI Taxonomy" id="4999"/>
    <lineage>
        <taxon>Eukaryota</taxon>
        <taxon>Fungi</taxon>
        <taxon>Dikarya</taxon>
        <taxon>Basidiomycota</taxon>
        <taxon>Agaricomycotina</taxon>
        <taxon>Tremellomycetes</taxon>
        <taxon>Tremellales</taxon>
        <taxon>Cuniculitremaceae</taxon>
        <taxon>Kockovaella</taxon>
    </lineage>
</organism>
<feature type="transmembrane region" description="Helical" evidence="2">
    <location>
        <begin position="163"/>
        <end position="185"/>
    </location>
</feature>
<keyword evidence="2" id="KW-0472">Membrane</keyword>
<dbReference type="RefSeq" id="XP_021871933.1">
    <property type="nucleotide sequence ID" value="XM_022018837.1"/>
</dbReference>
<feature type="region of interest" description="Disordered" evidence="1">
    <location>
        <begin position="1"/>
        <end position="53"/>
    </location>
</feature>
<sequence length="196" mass="21833">MSSLLPQYHTKASDSDINDEERQPLTSWKDNDRSSSPPPPSYPPQASGSQAHRPNVTYVFVPRWPVKGEQKSVLGVAAGKDDTIDLVRRAFPVLAEYSPDRIEFLAPSTPETQIDNITQWSQILDEAWHGIETNPPARLKVQVIDGPGDLEERTRRKEREDKIVVLAFFCLPALGLLLFLIIMSATGNLNSEKKGG</sequence>
<accession>A0A1Y1UKF1</accession>
<keyword evidence="2" id="KW-1133">Transmembrane helix</keyword>
<reference evidence="3 4" key="1">
    <citation type="submission" date="2017-03" db="EMBL/GenBank/DDBJ databases">
        <title>Widespread Adenine N6-methylation of Active Genes in Fungi.</title>
        <authorList>
            <consortium name="DOE Joint Genome Institute"/>
            <person name="Mondo S.J."/>
            <person name="Dannebaum R.O."/>
            <person name="Kuo R.C."/>
            <person name="Louie K.B."/>
            <person name="Bewick A.J."/>
            <person name="Labutti K."/>
            <person name="Haridas S."/>
            <person name="Kuo A."/>
            <person name="Salamov A."/>
            <person name="Ahrendt S.R."/>
            <person name="Lau R."/>
            <person name="Bowen B.P."/>
            <person name="Lipzen A."/>
            <person name="Sullivan W."/>
            <person name="Andreopoulos W.B."/>
            <person name="Clum A."/>
            <person name="Lindquist E."/>
            <person name="Daum C."/>
            <person name="Northen T.R."/>
            <person name="Ramamoorthy G."/>
            <person name="Schmitz R.J."/>
            <person name="Gryganskyi A."/>
            <person name="Culley D."/>
            <person name="Magnuson J."/>
            <person name="James T.Y."/>
            <person name="O'Malley M.A."/>
            <person name="Stajich J.E."/>
            <person name="Spatafora J.W."/>
            <person name="Visel A."/>
            <person name="Grigoriev I.V."/>
        </authorList>
    </citation>
    <scope>NUCLEOTIDE SEQUENCE [LARGE SCALE GENOMIC DNA]</scope>
    <source>
        <strain evidence="3 4">NRRL Y-17943</strain>
    </source>
</reference>
<protein>
    <submittedName>
        <fullName evidence="3">Uncharacterized protein</fullName>
    </submittedName>
</protein>
<gene>
    <name evidence="3" type="ORF">BD324DRAFT_656176</name>
</gene>
<dbReference type="OrthoDB" id="2558924at2759"/>
<dbReference type="EMBL" id="NBSH01000005">
    <property type="protein sequence ID" value="ORX37946.1"/>
    <property type="molecule type" value="Genomic_DNA"/>
</dbReference>
<dbReference type="Proteomes" id="UP000193218">
    <property type="component" value="Unassembled WGS sequence"/>
</dbReference>
<dbReference type="AlphaFoldDB" id="A0A1Y1UKF1"/>
<comment type="caution">
    <text evidence="3">The sequence shown here is derived from an EMBL/GenBank/DDBJ whole genome shotgun (WGS) entry which is preliminary data.</text>
</comment>
<evidence type="ECO:0000256" key="2">
    <source>
        <dbReference type="SAM" id="Phobius"/>
    </source>
</evidence>
<keyword evidence="2" id="KW-0812">Transmembrane</keyword>
<evidence type="ECO:0000313" key="3">
    <source>
        <dbReference type="EMBL" id="ORX37946.1"/>
    </source>
</evidence>
<dbReference type="InParanoid" id="A0A1Y1UKF1"/>
<name>A0A1Y1UKF1_9TREE</name>
<evidence type="ECO:0000313" key="4">
    <source>
        <dbReference type="Proteomes" id="UP000193218"/>
    </source>
</evidence>
<dbReference type="GeneID" id="33560646"/>